<feature type="non-terminal residue" evidence="3">
    <location>
        <position position="248"/>
    </location>
</feature>
<dbReference type="Pfam" id="PF12094">
    <property type="entry name" value="DUF3570"/>
    <property type="match status" value="1"/>
</dbReference>
<feature type="compositionally biased region" description="Polar residues" evidence="1">
    <location>
        <begin position="91"/>
        <end position="111"/>
    </location>
</feature>
<feature type="compositionally biased region" description="Basic and acidic residues" evidence="1">
    <location>
        <begin position="200"/>
        <end position="223"/>
    </location>
</feature>
<evidence type="ECO:0000256" key="2">
    <source>
        <dbReference type="SAM" id="SignalP"/>
    </source>
</evidence>
<accession>A0A956NG53</accession>
<feature type="region of interest" description="Disordered" evidence="1">
    <location>
        <begin position="83"/>
        <end position="111"/>
    </location>
</feature>
<sequence>MQLSPRKNPTSLRTGLALAAASLLGPKAASAAIEDVEVGSGVLVYTEPGRVSALEAVALVTRNFWDKHKLSLRVVYDTLTGASPNGAVASRSPQTFTRPSGSGSYTVNANETPLDDTFKDTRFAGSLTYDRPFLSAGRWNVGLQGSSEHDYLSIGASTGITREFDRKNTTISLGVSGSRDEISPEGGVPTAFAEMGAATGHHEDDFTRGDDGEYDENRGEGSGDTKSVVDGVIGLTQVVNRTTLIRFN</sequence>
<organism evidence="3 4">
    <name type="scientific">Eiseniibacteriota bacterium</name>
    <dbReference type="NCBI Taxonomy" id="2212470"/>
    <lineage>
        <taxon>Bacteria</taxon>
        <taxon>Candidatus Eiseniibacteriota</taxon>
    </lineage>
</organism>
<dbReference type="EMBL" id="JAGQHS010000149">
    <property type="protein sequence ID" value="MCA9758187.1"/>
    <property type="molecule type" value="Genomic_DNA"/>
</dbReference>
<evidence type="ECO:0000256" key="1">
    <source>
        <dbReference type="SAM" id="MobiDB-lite"/>
    </source>
</evidence>
<proteinExistence type="predicted"/>
<dbReference type="Proteomes" id="UP000739538">
    <property type="component" value="Unassembled WGS sequence"/>
</dbReference>
<protein>
    <submittedName>
        <fullName evidence="3">DUF3570 domain-containing protein</fullName>
    </submittedName>
</protein>
<feature type="region of interest" description="Disordered" evidence="1">
    <location>
        <begin position="200"/>
        <end position="225"/>
    </location>
</feature>
<dbReference type="InterPro" id="IPR021953">
    <property type="entry name" value="DUF3570"/>
</dbReference>
<comment type="caution">
    <text evidence="3">The sequence shown here is derived from an EMBL/GenBank/DDBJ whole genome shotgun (WGS) entry which is preliminary data.</text>
</comment>
<reference evidence="3" key="1">
    <citation type="submission" date="2020-04" db="EMBL/GenBank/DDBJ databases">
        <authorList>
            <person name="Zhang T."/>
        </authorList>
    </citation>
    <scope>NUCLEOTIDE SEQUENCE</scope>
    <source>
        <strain evidence="3">HKST-UBA02</strain>
    </source>
</reference>
<evidence type="ECO:0000313" key="4">
    <source>
        <dbReference type="Proteomes" id="UP000739538"/>
    </source>
</evidence>
<reference evidence="3" key="2">
    <citation type="journal article" date="2021" name="Microbiome">
        <title>Successional dynamics and alternative stable states in a saline activated sludge microbial community over 9 years.</title>
        <authorList>
            <person name="Wang Y."/>
            <person name="Ye J."/>
            <person name="Ju F."/>
            <person name="Liu L."/>
            <person name="Boyd J.A."/>
            <person name="Deng Y."/>
            <person name="Parks D.H."/>
            <person name="Jiang X."/>
            <person name="Yin X."/>
            <person name="Woodcroft B.J."/>
            <person name="Tyson G.W."/>
            <person name="Hugenholtz P."/>
            <person name="Polz M.F."/>
            <person name="Zhang T."/>
        </authorList>
    </citation>
    <scope>NUCLEOTIDE SEQUENCE</scope>
    <source>
        <strain evidence="3">HKST-UBA02</strain>
    </source>
</reference>
<keyword evidence="2" id="KW-0732">Signal</keyword>
<evidence type="ECO:0000313" key="3">
    <source>
        <dbReference type="EMBL" id="MCA9758187.1"/>
    </source>
</evidence>
<dbReference type="AlphaFoldDB" id="A0A956NG53"/>
<name>A0A956NG53_UNCEI</name>
<feature type="chain" id="PRO_5037651709" evidence="2">
    <location>
        <begin position="32"/>
        <end position="248"/>
    </location>
</feature>
<feature type="signal peptide" evidence="2">
    <location>
        <begin position="1"/>
        <end position="31"/>
    </location>
</feature>
<gene>
    <name evidence="3" type="ORF">KDA27_20500</name>
</gene>